<dbReference type="GO" id="GO:0051539">
    <property type="term" value="F:4 iron, 4 sulfur cluster binding"/>
    <property type="evidence" value="ECO:0007669"/>
    <property type="project" value="UniProtKB-KW"/>
</dbReference>
<dbReference type="Pfam" id="PF01058">
    <property type="entry name" value="Oxidored_q6"/>
    <property type="match status" value="1"/>
</dbReference>
<comment type="subcellular location">
    <subcellularLocation>
        <location evidence="3">Cell envelope</location>
    </subcellularLocation>
</comment>
<feature type="binding site" evidence="13">
    <location>
        <position position="209"/>
    </location>
    <ligand>
        <name>[4Fe-4S] cluster</name>
        <dbReference type="ChEBI" id="CHEBI:49883"/>
        <label>2</label>
    </ligand>
</feature>
<dbReference type="GO" id="GO:0009055">
    <property type="term" value="F:electron transfer activity"/>
    <property type="evidence" value="ECO:0007669"/>
    <property type="project" value="TreeGrafter"/>
</dbReference>
<evidence type="ECO:0000256" key="11">
    <source>
        <dbReference type="ARBA" id="ARBA00023014"/>
    </source>
</evidence>
<feature type="binding site" evidence="13">
    <location>
        <position position="235"/>
    </location>
    <ligand>
        <name>[4Fe-4S] cluster</name>
        <dbReference type="ChEBI" id="CHEBI:49883"/>
        <label>2</label>
    </ligand>
</feature>
<keyword evidence="11 13" id="KW-0411">Iron-sulfur</keyword>
<evidence type="ECO:0000256" key="13">
    <source>
        <dbReference type="PIRSR" id="PIRSR000310-1"/>
    </source>
</evidence>
<dbReference type="Gene3D" id="4.10.480.10">
    <property type="entry name" value="Cytochrome-c3 hydrogenase, C-terminal domain"/>
    <property type="match status" value="1"/>
</dbReference>
<dbReference type="PANTHER" id="PTHR30013:SF7">
    <property type="entry name" value="HYDROGENASE-2 SMALL CHAIN"/>
    <property type="match status" value="1"/>
</dbReference>
<dbReference type="GO" id="GO:0046872">
    <property type="term" value="F:metal ion binding"/>
    <property type="evidence" value="ECO:0007669"/>
    <property type="project" value="UniProtKB-KW"/>
</dbReference>
<evidence type="ECO:0000256" key="9">
    <source>
        <dbReference type="ARBA" id="ARBA00023002"/>
    </source>
</evidence>
<dbReference type="GO" id="GO:0009375">
    <property type="term" value="C:ferredoxin hydrogenase complex"/>
    <property type="evidence" value="ECO:0007669"/>
    <property type="project" value="InterPro"/>
</dbReference>
<evidence type="ECO:0000256" key="6">
    <source>
        <dbReference type="ARBA" id="ARBA00022485"/>
    </source>
</evidence>
<feature type="binding site" evidence="13">
    <location>
        <position position="229"/>
    </location>
    <ligand>
        <name>[4Fe-4S] cluster</name>
        <dbReference type="ChEBI" id="CHEBI:49883"/>
        <label>2</label>
    </ligand>
</feature>
<feature type="binding site" evidence="13">
    <location>
        <position position="136"/>
    </location>
    <ligand>
        <name>[4Fe-4S] cluster</name>
        <dbReference type="ChEBI" id="CHEBI:49883"/>
        <label>1</label>
    </ligand>
</feature>
<evidence type="ECO:0000256" key="4">
    <source>
        <dbReference type="ARBA" id="ARBA00006605"/>
    </source>
</evidence>
<dbReference type="PRINTS" id="PR00614">
    <property type="entry name" value="NIHGNASESMLL"/>
</dbReference>
<organism evidence="16 17">
    <name type="scientific">Clostridium acetireducens DSM 10703</name>
    <dbReference type="NCBI Taxonomy" id="1121290"/>
    <lineage>
        <taxon>Bacteria</taxon>
        <taxon>Bacillati</taxon>
        <taxon>Bacillota</taxon>
        <taxon>Clostridia</taxon>
        <taxon>Eubacteriales</taxon>
        <taxon>Clostridiaceae</taxon>
        <taxon>Clostridium</taxon>
    </lineage>
</organism>
<comment type="similarity">
    <text evidence="4">Belongs to the [NiFe]/[NiFeSe] hydrogenase small subunit family.</text>
</comment>
<evidence type="ECO:0000256" key="3">
    <source>
        <dbReference type="ARBA" id="ARBA00004196"/>
    </source>
</evidence>
<dbReference type="Pfam" id="PF14720">
    <property type="entry name" value="NiFe_hyd_SSU_C"/>
    <property type="match status" value="1"/>
</dbReference>
<feature type="binding site" evidence="13">
    <location>
        <position position="263"/>
    </location>
    <ligand>
        <name>[3Fe-4S] cluster</name>
        <dbReference type="ChEBI" id="CHEBI:21137"/>
    </ligand>
</feature>
<dbReference type="Proteomes" id="UP000175744">
    <property type="component" value="Unassembled WGS sequence"/>
</dbReference>
<evidence type="ECO:0000256" key="12">
    <source>
        <dbReference type="ARBA" id="ARBA00023291"/>
    </source>
</evidence>
<feature type="binding site" evidence="13">
    <location>
        <position position="206"/>
    </location>
    <ligand>
        <name>[4Fe-4S] cluster</name>
        <dbReference type="ChEBI" id="CHEBI:49883"/>
        <label>2</label>
    </ligand>
</feature>
<accession>A0A1E8F0W7</accession>
<evidence type="ECO:0000259" key="14">
    <source>
        <dbReference type="Pfam" id="PF01058"/>
    </source>
</evidence>
<dbReference type="InterPro" id="IPR037148">
    <property type="entry name" value="NiFe-Hase_small_C_sf"/>
</dbReference>
<dbReference type="GO" id="GO:0033748">
    <property type="term" value="F:hydrogenase (acceptor) activity"/>
    <property type="evidence" value="ECO:0007669"/>
    <property type="project" value="UniProtKB-EC"/>
</dbReference>
<protein>
    <submittedName>
        <fullName evidence="16">Periplasmic [NiFeSe] hydrogenase small subunit</fullName>
        <ecNumber evidence="16">1.12.99.6</ecNumber>
    </submittedName>
</protein>
<gene>
    <name evidence="16" type="ORF">CLOACE_05200</name>
</gene>
<evidence type="ECO:0000256" key="1">
    <source>
        <dbReference type="ARBA" id="ARBA00001927"/>
    </source>
</evidence>
<dbReference type="EMBL" id="LZFO01000005">
    <property type="protein sequence ID" value="OFI07115.1"/>
    <property type="molecule type" value="Genomic_DNA"/>
</dbReference>
<dbReference type="GO" id="GO:0030313">
    <property type="term" value="C:cell envelope"/>
    <property type="evidence" value="ECO:0007669"/>
    <property type="project" value="UniProtKB-SubCell"/>
</dbReference>
<dbReference type="PIRSF" id="PIRSF000310">
    <property type="entry name" value="NiFe_hyd_ssu"/>
    <property type="match status" value="1"/>
</dbReference>
<dbReference type="SUPFAM" id="SSF56770">
    <property type="entry name" value="HydA/Nqo6-like"/>
    <property type="match status" value="1"/>
</dbReference>
<dbReference type="GO" id="GO:0016020">
    <property type="term" value="C:membrane"/>
    <property type="evidence" value="ECO:0007669"/>
    <property type="project" value="TreeGrafter"/>
</dbReference>
<dbReference type="GO" id="GO:0044569">
    <property type="term" value="C:[Ni-Fe] hydrogenase complex"/>
    <property type="evidence" value="ECO:0007669"/>
    <property type="project" value="TreeGrafter"/>
</dbReference>
<comment type="cofactor">
    <cofactor evidence="2">
        <name>[4Fe-4S] cluster</name>
        <dbReference type="ChEBI" id="CHEBI:49883"/>
    </cofactor>
</comment>
<evidence type="ECO:0000256" key="10">
    <source>
        <dbReference type="ARBA" id="ARBA00023004"/>
    </source>
</evidence>
<feature type="domain" description="NADH:ubiquinone oxidoreductase-like 20kDa subunit" evidence="14">
    <location>
        <begin position="36"/>
        <end position="183"/>
    </location>
</feature>
<feature type="binding site" evidence="13">
    <location>
        <position position="169"/>
    </location>
    <ligand>
        <name>[4Fe-4S] cluster</name>
        <dbReference type="ChEBI" id="CHEBI:49883"/>
        <label>1</label>
    </ligand>
</feature>
<comment type="caution">
    <text evidence="16">The sequence shown here is derived from an EMBL/GenBank/DDBJ whole genome shotgun (WGS) entry which is preliminary data.</text>
</comment>
<dbReference type="NCBIfam" id="TIGR00391">
    <property type="entry name" value="hydA"/>
    <property type="match status" value="1"/>
</dbReference>
<keyword evidence="9 16" id="KW-0560">Oxidoreductase</keyword>
<dbReference type="EC" id="1.12.99.6" evidence="16"/>
<evidence type="ECO:0000256" key="7">
    <source>
        <dbReference type="ARBA" id="ARBA00022723"/>
    </source>
</evidence>
<name>A0A1E8F0W7_9CLOT</name>
<evidence type="ECO:0000313" key="17">
    <source>
        <dbReference type="Proteomes" id="UP000175744"/>
    </source>
</evidence>
<keyword evidence="6 13" id="KW-0004">4Fe-4S</keyword>
<keyword evidence="8" id="KW-0732">Signal</keyword>
<dbReference type="GO" id="GO:0008901">
    <property type="term" value="F:ferredoxin hydrogenase activity"/>
    <property type="evidence" value="ECO:0007669"/>
    <property type="project" value="InterPro"/>
</dbReference>
<evidence type="ECO:0000313" key="16">
    <source>
        <dbReference type="EMBL" id="OFI07115.1"/>
    </source>
</evidence>
<comment type="subunit">
    <text evidence="5">Heterodimer of a large and a small subunit.</text>
</comment>
<feature type="binding site" evidence="13">
    <location>
        <position position="244"/>
    </location>
    <ligand>
        <name>[3Fe-4S] cluster</name>
        <dbReference type="ChEBI" id="CHEBI:21137"/>
    </ligand>
</feature>
<dbReference type="InterPro" id="IPR006137">
    <property type="entry name" value="NADH_UbQ_OxRdtase-like_20kDa"/>
</dbReference>
<reference evidence="16 17" key="1">
    <citation type="submission" date="2016-06" db="EMBL/GenBank/DDBJ databases">
        <title>Genome sequence of Clostridium acetireducens DSM 10703.</title>
        <authorList>
            <person name="Poehlein A."/>
            <person name="Fluechter S."/>
            <person name="Duerre P."/>
            <person name="Daniel R."/>
        </authorList>
    </citation>
    <scope>NUCLEOTIDE SEQUENCE [LARGE SCALE GENOMIC DNA]</scope>
    <source>
        <strain evidence="16 17">DSM 10703</strain>
    </source>
</reference>
<keyword evidence="10 13" id="KW-0408">Iron</keyword>
<dbReference type="GO" id="GO:0009061">
    <property type="term" value="P:anaerobic respiration"/>
    <property type="evidence" value="ECO:0007669"/>
    <property type="project" value="TreeGrafter"/>
</dbReference>
<sequence length="281" mass="30908">MIKTNCPMENVNRTILDIKNNKLKKINAIWLETSGCAGEIISFLNTENPDIIYFLEKMVDLQFSNSLMAAEGQFAWDKFLATLDTEFILLVDGAIPIKDNGVYNVVANYNGKPITAMEATTLAGGKAKYVVAVGTCASYGGPTAARPNLSSGISVKDFLNREVIRVPGCPANPVWLAGTIAHIISFGKPELDSDGRPTLFYGDTIHNHCPRRSYFDKGQFAKKFGEKECMFKLGCRGPVTRTDCPLVRWNESDNWPIGSNTTCIGCAAPGFPDNMEPFVRY</sequence>
<evidence type="ECO:0000256" key="8">
    <source>
        <dbReference type="ARBA" id="ARBA00022729"/>
    </source>
</evidence>
<keyword evidence="12 13" id="KW-0003">3Fe-4S</keyword>
<dbReference type="PATRIC" id="fig|1121290.3.peg.527"/>
<evidence type="ECO:0000256" key="2">
    <source>
        <dbReference type="ARBA" id="ARBA00001966"/>
    </source>
</evidence>
<dbReference type="InterPro" id="IPR027394">
    <property type="entry name" value="Cytochrome-c3_hydrogenase_C"/>
</dbReference>
<proteinExistence type="inferred from homology"/>
<keyword evidence="7 13" id="KW-0479">Metal-binding</keyword>
<feature type="domain" description="Cytochrome-c3 hydrogenase C-terminal" evidence="15">
    <location>
        <begin position="201"/>
        <end position="278"/>
    </location>
</feature>
<feature type="binding site" evidence="13">
    <location>
        <position position="266"/>
    </location>
    <ligand>
        <name>[3Fe-4S] cluster</name>
        <dbReference type="ChEBI" id="CHEBI:21137"/>
    </ligand>
</feature>
<evidence type="ECO:0000256" key="5">
    <source>
        <dbReference type="ARBA" id="ARBA00011771"/>
    </source>
</evidence>
<dbReference type="Gene3D" id="3.40.50.700">
    <property type="entry name" value="NADH:ubiquinone oxidoreductase-like, 20kDa subunit"/>
    <property type="match status" value="1"/>
</dbReference>
<evidence type="ECO:0000259" key="15">
    <source>
        <dbReference type="Pfam" id="PF14720"/>
    </source>
</evidence>
<dbReference type="InterPro" id="IPR001821">
    <property type="entry name" value="NiFe_hydrogenase_ssu"/>
</dbReference>
<dbReference type="GO" id="GO:0051538">
    <property type="term" value="F:3 iron, 4 sulfur cluster binding"/>
    <property type="evidence" value="ECO:0007669"/>
    <property type="project" value="UniProtKB-KW"/>
</dbReference>
<dbReference type="InterPro" id="IPR037024">
    <property type="entry name" value="NiFe_Hase_small_N_sf"/>
</dbReference>
<comment type="cofactor">
    <cofactor evidence="1">
        <name>[3Fe-4S] cluster</name>
        <dbReference type="ChEBI" id="CHEBI:21137"/>
    </cofactor>
</comment>
<keyword evidence="17" id="KW-1185">Reference proteome</keyword>
<dbReference type="AlphaFoldDB" id="A0A1E8F0W7"/>
<dbReference type="STRING" id="1121290.CLAOCE_05200"/>
<dbReference type="PANTHER" id="PTHR30013">
    <property type="entry name" value="NIFE / NIFESE HYDROGENASE SMALL SUBUNIT FAMILY MEMBER"/>
    <property type="match status" value="1"/>
</dbReference>
<feature type="binding site" evidence="13">
    <location>
        <position position="36"/>
    </location>
    <ligand>
        <name>[4Fe-4S] cluster</name>
        <dbReference type="ChEBI" id="CHEBI:49883"/>
        <label>1</label>
    </ligand>
</feature>